<dbReference type="EMBL" id="SGUG01000006">
    <property type="protein sequence ID" value="MDG0861873.1"/>
    <property type="molecule type" value="Genomic_DNA"/>
</dbReference>
<feature type="compositionally biased region" description="Basic and acidic residues" evidence="1">
    <location>
        <begin position="36"/>
        <end position="45"/>
    </location>
</feature>
<feature type="region of interest" description="Disordered" evidence="1">
    <location>
        <begin position="1"/>
        <end position="56"/>
    </location>
</feature>
<comment type="caution">
    <text evidence="2">The sequence shown here is derived from an EMBL/GenBank/DDBJ whole genome shotgun (WGS) entry which is preliminary data.</text>
</comment>
<evidence type="ECO:0000313" key="3">
    <source>
        <dbReference type="Proteomes" id="UP001152766"/>
    </source>
</evidence>
<dbReference type="Proteomes" id="UP001152766">
    <property type="component" value="Unassembled WGS sequence"/>
</dbReference>
<proteinExistence type="predicted"/>
<sequence length="84" mass="9287">MKPSSEADSAGMFGQLFDDHVGRSPVPRPPGPGFRDTGRKSDRPENGIAGKSGPLGMAYDRAEFMDQRRQMMDIWADYLERLAG</sequence>
<organism evidence="2 3">
    <name type="scientific">Pelomonas aquatica</name>
    <dbReference type="NCBI Taxonomy" id="431058"/>
    <lineage>
        <taxon>Bacteria</taxon>
        <taxon>Pseudomonadati</taxon>
        <taxon>Pseudomonadota</taxon>
        <taxon>Betaproteobacteria</taxon>
        <taxon>Burkholderiales</taxon>
        <taxon>Sphaerotilaceae</taxon>
        <taxon>Roseateles</taxon>
    </lineage>
</organism>
<dbReference type="AlphaFoldDB" id="A0A9X4LEX4"/>
<evidence type="ECO:0000256" key="1">
    <source>
        <dbReference type="SAM" id="MobiDB-lite"/>
    </source>
</evidence>
<reference evidence="2" key="1">
    <citation type="submission" date="2019-02" db="EMBL/GenBank/DDBJ databases">
        <title>Draft genome of the type strain Pelomonas aquatica CCUG 52575T.</title>
        <authorList>
            <person name="Gomila M."/>
            <person name="Lalucat J."/>
        </authorList>
    </citation>
    <scope>NUCLEOTIDE SEQUENCE</scope>
    <source>
        <strain evidence="2">CCUG 52575</strain>
    </source>
</reference>
<name>A0A9X4LEX4_9BURK</name>
<accession>A0A9X4LEX4</accession>
<keyword evidence="3" id="KW-1185">Reference proteome</keyword>
<protein>
    <submittedName>
        <fullName evidence="2">Uncharacterized protein</fullName>
    </submittedName>
</protein>
<gene>
    <name evidence="2" type="ORF">EXJ73_05220</name>
</gene>
<evidence type="ECO:0000313" key="2">
    <source>
        <dbReference type="EMBL" id="MDG0861873.1"/>
    </source>
</evidence>